<dbReference type="GO" id="GO:0016887">
    <property type="term" value="F:ATP hydrolysis activity"/>
    <property type="evidence" value="ECO:0007669"/>
    <property type="project" value="InterPro"/>
</dbReference>
<sequence>MKHVPKLECDNLVLLSQSALQLCDIRIGEPVIVSVQGVSTVKVAWPTLEKSLVSVLLTRSAMDLHWGSSCVDRVTVKKLSEPPLPAGSVSVQMTEKTNSPVTDLAVLLQGKYRNRILKIGDRLHLQHYGRSLKFIVKRIYPFEGVSQHFERPPEAVSQLTEELHSLKLSQDGDHEHEDEVNLLYRTGEGTKWNVESAGFLDQKENSQNESNCSLALVGGLQNVIEEIREIIQLALKGSPLVQGLPVVRGILLYGFPGTGKTMLAEAVAAESQAAVVRVSGAEIYSKFLGETEARLRQLFRTAEHQAPSIILLDEVDALCPRRGSDGSGGSEQDKRVVSTVLTLLDGLHHPLPSTEGKDKKAVLVIATTSKPDAIDPALRRPGRLDREIEISVPSPNSRLDILHKLLSRTSHKITEDELKDVAYSAHGFVGADLASLCSRAAIHAIKRTSAGDGLCASDSLVVRTEDILWAMTQVKPSAMREVLIEVPNVRWSDIGGQHELKLKLCQAVEWPLKHPEAFTRLGISPPRGVLMFGPPGCSKTMIAKALATESKLNFLSIK</sequence>
<dbReference type="InterPro" id="IPR041569">
    <property type="entry name" value="AAA_lid_3"/>
</dbReference>
<keyword evidence="1 3" id="KW-0547">Nucleotide-binding</keyword>
<dbReference type="PROSITE" id="PS00674">
    <property type="entry name" value="AAA"/>
    <property type="match status" value="1"/>
</dbReference>
<dbReference type="GO" id="GO:0005737">
    <property type="term" value="C:cytoplasm"/>
    <property type="evidence" value="ECO:0007669"/>
    <property type="project" value="TreeGrafter"/>
</dbReference>
<keyword evidence="6" id="KW-1185">Reference proteome</keyword>
<dbReference type="Pfam" id="PF17862">
    <property type="entry name" value="AAA_lid_3"/>
    <property type="match status" value="1"/>
</dbReference>
<evidence type="ECO:0000256" key="3">
    <source>
        <dbReference type="RuleBase" id="RU003651"/>
    </source>
</evidence>
<evidence type="ECO:0000313" key="5">
    <source>
        <dbReference type="EMBL" id="GFG38334.1"/>
    </source>
</evidence>
<gene>
    <name evidence="5" type="ORF">Cfor_05687</name>
</gene>
<proteinExistence type="inferred from homology"/>
<dbReference type="Pfam" id="PF00004">
    <property type="entry name" value="AAA"/>
    <property type="match status" value="2"/>
</dbReference>
<dbReference type="InterPro" id="IPR003959">
    <property type="entry name" value="ATPase_AAA_core"/>
</dbReference>
<dbReference type="EMBL" id="BLKM01000769">
    <property type="protein sequence ID" value="GFG38334.1"/>
    <property type="molecule type" value="Genomic_DNA"/>
</dbReference>
<evidence type="ECO:0000256" key="2">
    <source>
        <dbReference type="ARBA" id="ARBA00022840"/>
    </source>
</evidence>
<evidence type="ECO:0000313" key="6">
    <source>
        <dbReference type="Proteomes" id="UP000502823"/>
    </source>
</evidence>
<dbReference type="SUPFAM" id="SSF52540">
    <property type="entry name" value="P-loop containing nucleoside triphosphate hydrolases"/>
    <property type="match status" value="2"/>
</dbReference>
<dbReference type="InterPro" id="IPR003960">
    <property type="entry name" value="ATPase_AAA_CS"/>
</dbReference>
<dbReference type="AlphaFoldDB" id="A0A6L2Q1K1"/>
<dbReference type="Proteomes" id="UP000502823">
    <property type="component" value="Unassembled WGS sequence"/>
</dbReference>
<dbReference type="SMART" id="SM00382">
    <property type="entry name" value="AAA"/>
    <property type="match status" value="1"/>
</dbReference>
<name>A0A6L2Q1K1_COPFO</name>
<dbReference type="InterPro" id="IPR003593">
    <property type="entry name" value="AAA+_ATPase"/>
</dbReference>
<dbReference type="Gene3D" id="1.10.8.60">
    <property type="match status" value="1"/>
</dbReference>
<accession>A0A6L2Q1K1</accession>
<reference evidence="6" key="1">
    <citation type="submission" date="2020-01" db="EMBL/GenBank/DDBJ databases">
        <title>Draft genome sequence of the Termite Coptotermes fromosanus.</title>
        <authorList>
            <person name="Itakura S."/>
            <person name="Yosikawa Y."/>
            <person name="Umezawa K."/>
        </authorList>
    </citation>
    <scope>NUCLEOTIDE SEQUENCE [LARGE SCALE GENOMIC DNA]</scope>
</reference>
<dbReference type="GO" id="GO:0005524">
    <property type="term" value="F:ATP binding"/>
    <property type="evidence" value="ECO:0007669"/>
    <property type="project" value="UniProtKB-KW"/>
</dbReference>
<dbReference type="OrthoDB" id="27435at2759"/>
<dbReference type="InterPro" id="IPR027417">
    <property type="entry name" value="P-loop_NTPase"/>
</dbReference>
<comment type="similarity">
    <text evidence="3">Belongs to the AAA ATPase family.</text>
</comment>
<protein>
    <recommendedName>
        <fullName evidence="4">AAA+ ATPase domain-containing protein</fullName>
    </recommendedName>
</protein>
<evidence type="ECO:0000256" key="1">
    <source>
        <dbReference type="ARBA" id="ARBA00022741"/>
    </source>
</evidence>
<feature type="non-terminal residue" evidence="5">
    <location>
        <position position="558"/>
    </location>
</feature>
<dbReference type="PANTHER" id="PTHR23077">
    <property type="entry name" value="AAA-FAMILY ATPASE"/>
    <property type="match status" value="1"/>
</dbReference>
<feature type="domain" description="AAA+ ATPase" evidence="4">
    <location>
        <begin position="246"/>
        <end position="394"/>
    </location>
</feature>
<dbReference type="InterPro" id="IPR050168">
    <property type="entry name" value="AAA_ATPase_domain"/>
</dbReference>
<organism evidence="5 6">
    <name type="scientific">Coptotermes formosanus</name>
    <name type="common">Formosan subterranean termite</name>
    <dbReference type="NCBI Taxonomy" id="36987"/>
    <lineage>
        <taxon>Eukaryota</taxon>
        <taxon>Metazoa</taxon>
        <taxon>Ecdysozoa</taxon>
        <taxon>Arthropoda</taxon>
        <taxon>Hexapoda</taxon>
        <taxon>Insecta</taxon>
        <taxon>Pterygota</taxon>
        <taxon>Neoptera</taxon>
        <taxon>Polyneoptera</taxon>
        <taxon>Dictyoptera</taxon>
        <taxon>Blattodea</taxon>
        <taxon>Blattoidea</taxon>
        <taxon>Termitoidae</taxon>
        <taxon>Rhinotermitidae</taxon>
        <taxon>Coptotermes</taxon>
    </lineage>
</organism>
<keyword evidence="2 3" id="KW-0067">ATP-binding</keyword>
<dbReference type="InParanoid" id="A0A6L2Q1K1"/>
<evidence type="ECO:0000259" key="4">
    <source>
        <dbReference type="SMART" id="SM00382"/>
    </source>
</evidence>
<dbReference type="Gene3D" id="3.40.50.300">
    <property type="entry name" value="P-loop containing nucleotide triphosphate hydrolases"/>
    <property type="match status" value="2"/>
</dbReference>
<dbReference type="PANTHER" id="PTHR23077:SF27">
    <property type="entry name" value="ATPASE FAMILY GENE 2 PROTEIN HOMOLOG A"/>
    <property type="match status" value="1"/>
</dbReference>
<comment type="caution">
    <text evidence="5">The sequence shown here is derived from an EMBL/GenBank/DDBJ whole genome shotgun (WGS) entry which is preliminary data.</text>
</comment>
<dbReference type="FunFam" id="3.40.50.300:FF:000012">
    <property type="entry name" value="Transitional endoplasmic reticulum ATPase"/>
    <property type="match status" value="1"/>
</dbReference>